<dbReference type="InterPro" id="IPR010090">
    <property type="entry name" value="Phage_tape_meas"/>
</dbReference>
<dbReference type="Proteomes" id="UP000019241">
    <property type="component" value="Unassembled WGS sequence"/>
</dbReference>
<comment type="caution">
    <text evidence="4">The sequence shown here is derived from an EMBL/GenBank/DDBJ whole genome shotgun (WGS) entry which is preliminary data.</text>
</comment>
<organism evidence="4 5">
    <name type="scientific">Listeria fleischmannii FSL S10-1203</name>
    <dbReference type="NCBI Taxonomy" id="1265822"/>
    <lineage>
        <taxon>Bacteria</taxon>
        <taxon>Bacillati</taxon>
        <taxon>Bacillota</taxon>
        <taxon>Bacilli</taxon>
        <taxon>Bacillales</taxon>
        <taxon>Listeriaceae</taxon>
        <taxon>Listeria</taxon>
    </lineage>
</organism>
<evidence type="ECO:0000256" key="1">
    <source>
        <dbReference type="ARBA" id="ARBA00022612"/>
    </source>
</evidence>
<sequence>MMDSAMGDGSVVINVKLALDKLKSDKQKVDDILKETGNVAGENMQQHFNQNSEKMKKEAESAQGVIAKNVKVSADSFENLAKAHELAGNKASAASMKYQASKARMNENTLAMKAQKEEISILTEKYGANSAEVARAKTKYTEMSTKQQLLTQETKKLGEGYGSLNPKMATWVDKMNTANNKVKQLADTMGKMGHKATMRFTLPIVGAFGLAAHAASEYQYELQDIRKEVEAQGYTAKQTDAIMSQLSENTLKWSREYGVSTEKINEGMFELVSNGYNVQQSMGMMPQLLKTMTANGDETGASIKLTSSLLEQFGLNVGSNNEVVANGNRIMNEMTEVTHKSALSLGDLQTIAGNAGSAMHALGIPTNEFLAIAGKLKSAGLDASSIGTSMSSMFTKLSVPSKQGAELLKKYNIQVFDSKGKMRDVLDIISDMQQAYGKLNGKQQEQLLYQTVGQENMKTAATLMTAHIDGYRKLSEEVENSNGTVDKYNETMRKTNKFTEEQFKASIHDLSISFGQELLPAITPAIKWATDMVNALGSLDGKTQTLILTGAGFVAAVGPMLSIGTKLLRVYHTINSKGINRVSRLGREKVAYMELTGSVKQLNKALLENIELSSAGSSVSSYSGGIGGSSVGGTRSERYKKKKSLWAKEKCSERS</sequence>
<evidence type="ECO:0000256" key="2">
    <source>
        <dbReference type="SAM" id="MobiDB-lite"/>
    </source>
</evidence>
<dbReference type="PATRIC" id="fig|1265822.4.peg.3670"/>
<proteinExistence type="predicted"/>
<dbReference type="NCBIfam" id="TIGR01760">
    <property type="entry name" value="tape_meas_TP901"/>
    <property type="match status" value="1"/>
</dbReference>
<dbReference type="PANTHER" id="PTHR37813">
    <property type="entry name" value="FELS-2 PROPHAGE PROTEIN"/>
    <property type="match status" value="1"/>
</dbReference>
<dbReference type="AlphaFoldDB" id="W7D6I0"/>
<dbReference type="EMBL" id="AODM01000066">
    <property type="protein sequence ID" value="EUJ47647.1"/>
    <property type="molecule type" value="Genomic_DNA"/>
</dbReference>
<reference evidence="4 5" key="1">
    <citation type="submission" date="2012-12" db="EMBL/GenBank/DDBJ databases">
        <title>Novel taxa of Listeriaceae from agricultural environments in the United States.</title>
        <authorList>
            <person name="den Bakker H.C."/>
            <person name="Allred A."/>
            <person name="Warchocki S."/>
            <person name="Wright E.M."/>
            <person name="Burrell A."/>
            <person name="Nightingale K.K."/>
            <person name="Kephart D."/>
            <person name="Wiedmann M."/>
        </authorList>
    </citation>
    <scope>NUCLEOTIDE SEQUENCE [LARGE SCALE GENOMIC DNA]</scope>
    <source>
        <strain evidence="4 5">FSL S10-1203</strain>
    </source>
</reference>
<keyword evidence="1" id="KW-1188">Viral release from host cell</keyword>
<feature type="region of interest" description="Disordered" evidence="2">
    <location>
        <begin position="616"/>
        <end position="655"/>
    </location>
</feature>
<name>W7D6I0_9LIST</name>
<evidence type="ECO:0000313" key="5">
    <source>
        <dbReference type="Proteomes" id="UP000019241"/>
    </source>
</evidence>
<dbReference type="Pfam" id="PF10145">
    <property type="entry name" value="PhageMin_Tail"/>
    <property type="match status" value="1"/>
</dbReference>
<evidence type="ECO:0000259" key="3">
    <source>
        <dbReference type="Pfam" id="PF10145"/>
    </source>
</evidence>
<evidence type="ECO:0000313" key="4">
    <source>
        <dbReference type="EMBL" id="EUJ47647.1"/>
    </source>
</evidence>
<dbReference type="PANTHER" id="PTHR37813:SF1">
    <property type="entry name" value="FELS-2 PROPHAGE PROTEIN"/>
    <property type="match status" value="1"/>
</dbReference>
<feature type="compositionally biased region" description="Basic and acidic residues" evidence="2">
    <location>
        <begin position="646"/>
        <end position="655"/>
    </location>
</feature>
<accession>W7D6I0</accession>
<protein>
    <recommendedName>
        <fullName evidence="3">Phage tail tape measure protein domain-containing protein</fullName>
    </recommendedName>
</protein>
<feature type="domain" description="Phage tail tape measure protein" evidence="3">
    <location>
        <begin position="249"/>
        <end position="448"/>
    </location>
</feature>
<gene>
    <name evidence="4" type="ORF">MCOL2_18044</name>
</gene>
<dbReference type="RefSeq" id="WP_052006891.1">
    <property type="nucleotide sequence ID" value="NZ_AODM01000066.1"/>
</dbReference>